<dbReference type="InterPro" id="IPR029058">
    <property type="entry name" value="AB_hydrolase_fold"/>
</dbReference>
<proteinExistence type="predicted"/>
<keyword evidence="4" id="KW-1185">Reference proteome</keyword>
<feature type="domain" description="Serine aminopeptidase S33" evidence="2">
    <location>
        <begin position="80"/>
        <end position="199"/>
    </location>
</feature>
<dbReference type="PANTHER" id="PTHR12277">
    <property type="entry name" value="ALPHA/BETA HYDROLASE DOMAIN-CONTAINING PROTEIN"/>
    <property type="match status" value="1"/>
</dbReference>
<dbReference type="OrthoDB" id="384284at2"/>
<keyword evidence="3" id="KW-0378">Hydrolase</keyword>
<evidence type="ECO:0000259" key="2">
    <source>
        <dbReference type="Pfam" id="PF12146"/>
    </source>
</evidence>
<gene>
    <name evidence="3" type="ORF">EI71_01338</name>
</gene>
<dbReference type="SUPFAM" id="SSF53474">
    <property type="entry name" value="alpha/beta-Hydrolases"/>
    <property type="match status" value="1"/>
</dbReference>
<keyword evidence="3" id="KW-0645">Protease</keyword>
<dbReference type="InParanoid" id="A0A397RMP6"/>
<dbReference type="Pfam" id="PF12146">
    <property type="entry name" value="Hydrolase_4"/>
    <property type="match status" value="1"/>
</dbReference>
<comment type="caution">
    <text evidence="3">The sequence shown here is derived from an EMBL/GenBank/DDBJ whole genome shotgun (WGS) entry which is preliminary data.</text>
</comment>
<dbReference type="Gene3D" id="3.40.50.1820">
    <property type="entry name" value="alpha/beta hydrolase"/>
    <property type="match status" value="1"/>
</dbReference>
<dbReference type="EMBL" id="QXEV01000015">
    <property type="protein sequence ID" value="RIA75600.1"/>
    <property type="molecule type" value="Genomic_DNA"/>
</dbReference>
<feature type="transmembrane region" description="Helical" evidence="1">
    <location>
        <begin position="6"/>
        <end position="25"/>
    </location>
</feature>
<keyword evidence="3" id="KW-0031">Aminopeptidase</keyword>
<evidence type="ECO:0000313" key="3">
    <source>
        <dbReference type="EMBL" id="RIA75600.1"/>
    </source>
</evidence>
<reference evidence="3 4" key="1">
    <citation type="submission" date="2018-08" db="EMBL/GenBank/DDBJ databases">
        <title>Genomic Encyclopedia of Archaeal and Bacterial Type Strains, Phase II (KMG-II): from individual species to whole genera.</title>
        <authorList>
            <person name="Goeker M."/>
        </authorList>
    </citation>
    <scope>NUCLEOTIDE SEQUENCE [LARGE SCALE GENOMIC DNA]</scope>
    <source>
        <strain evidence="3 4">ATCC 27112</strain>
    </source>
</reference>
<keyword evidence="1" id="KW-0472">Membrane</keyword>
<evidence type="ECO:0000256" key="1">
    <source>
        <dbReference type="SAM" id="Phobius"/>
    </source>
</evidence>
<accession>A0A397RMP6</accession>
<sequence length="326" mass="37216">MLWLYIILGILAFLLIFAIVAYAIAKKLHKAFFIGHYYDDTRINYYTKEEFGLDFSPVEINMEDSILKGGLYSYPNYDKTKIFVVFHGMWSGVAAYVQDIEYICHKGYQVLAMNYEGTNDSTGNLRGLANSLRCADAIIKYVKENPLLKEREIYVYGHSWGGFAATNIPYYHKDIKGVLALAPFISISSCMKGMLPKGLWFIIPFYKIIEYGKTKKYSKANAITSLADFKGNVVIIHSTNDKVVKFKYNTNMLKKKLSNLNYIIVDDKDHCPQYSINAVAVGRKFMEETSKMGEKEKTEYMKGFDFHSMGALDNSLLDKAFGLLLK</sequence>
<dbReference type="GO" id="GO:0004177">
    <property type="term" value="F:aminopeptidase activity"/>
    <property type="evidence" value="ECO:0007669"/>
    <property type="project" value="UniProtKB-KW"/>
</dbReference>
<dbReference type="InterPro" id="IPR022742">
    <property type="entry name" value="Hydrolase_4"/>
</dbReference>
<evidence type="ECO:0000313" key="4">
    <source>
        <dbReference type="Proteomes" id="UP000266506"/>
    </source>
</evidence>
<keyword evidence="1" id="KW-1133">Transmembrane helix</keyword>
<dbReference type="Proteomes" id="UP000266506">
    <property type="component" value="Unassembled WGS sequence"/>
</dbReference>
<name>A0A397RMP6_9MOLU</name>
<organism evidence="3 4">
    <name type="scientific">Anaeroplasma bactoclasticum</name>
    <dbReference type="NCBI Taxonomy" id="2088"/>
    <lineage>
        <taxon>Bacteria</taxon>
        <taxon>Bacillati</taxon>
        <taxon>Mycoplasmatota</taxon>
        <taxon>Mollicutes</taxon>
        <taxon>Anaeroplasmatales</taxon>
        <taxon>Anaeroplasmataceae</taxon>
        <taxon>Anaeroplasma</taxon>
    </lineage>
</organism>
<protein>
    <submittedName>
        <fullName evidence="3">Serine aminopeptidase S33 family</fullName>
    </submittedName>
</protein>
<dbReference type="AlphaFoldDB" id="A0A397RMP6"/>
<keyword evidence="1" id="KW-0812">Transmembrane</keyword>
<dbReference type="RefSeq" id="WP_119016467.1">
    <property type="nucleotide sequence ID" value="NZ_QXEV01000015.1"/>
</dbReference>